<dbReference type="Gene3D" id="2.30.40.10">
    <property type="entry name" value="Urease, subunit C, domain 1"/>
    <property type="match status" value="1"/>
</dbReference>
<sequence length="453" mass="50165">MTCTKMRTIYNAHIVLEDNEMWGHLTIDQGRIQRIGPGNLAKGLVSASYDARGAVVMPAMIDAHVHFNEPGRTHWEGFHQGSRAALAGGVGVIFDMPLNSLPPTTTREALQQKLAAAQAHCRTHFGLWGGVANNGIEQWRALWNAGVMGFKLFMADSGVPEFPAADEETLIAALRFSAESGALIAVHAEDQSVMDGQRRFLENGWRREDYLQVHNPDSEIAAVDRLLYWAERLRAKIHIVHASLADTVVKTFKAKQRGVDVSVETCPHYLTLTDRDYLTRGARYQCAPPLRSAQNVEDLWDCVAKGYVDWIASDHSPSPPGLKTGSDVSKIWGGISGIQSSVEVLLSEGWLKRQIPLPRLSALLSTNVAKRFGLQDRGAIQRGYWADLAIVDSHSDHSLESSTIYDAHRHNPYYGKVLPAQIQATWLNGQIAYAQGEWYDFTPQWIPGPGVLL</sequence>
<feature type="domain" description="Amidohydrolase-related" evidence="8">
    <location>
        <begin position="55"/>
        <end position="430"/>
    </location>
</feature>
<protein>
    <submittedName>
        <fullName evidence="9">Allantoinase</fullName>
    </submittedName>
</protein>
<dbReference type="PANTHER" id="PTHR43668">
    <property type="entry name" value="ALLANTOINASE"/>
    <property type="match status" value="1"/>
</dbReference>
<dbReference type="PROSITE" id="PS01137">
    <property type="entry name" value="TATD_1"/>
    <property type="match status" value="1"/>
</dbReference>
<evidence type="ECO:0000256" key="1">
    <source>
        <dbReference type="ARBA" id="ARBA00001947"/>
    </source>
</evidence>
<dbReference type="InterPro" id="IPR002195">
    <property type="entry name" value="Dihydroorotase_CS"/>
</dbReference>
<dbReference type="PANTHER" id="PTHR43668:SF4">
    <property type="entry name" value="ALLANTOINASE"/>
    <property type="match status" value="1"/>
</dbReference>
<dbReference type="InterPro" id="IPR018228">
    <property type="entry name" value="DNase_TatD-rel_CS"/>
</dbReference>
<dbReference type="InterPro" id="IPR006680">
    <property type="entry name" value="Amidohydro-rel"/>
</dbReference>
<evidence type="ECO:0000313" key="9">
    <source>
        <dbReference type="EMBL" id="AUW94150.1"/>
    </source>
</evidence>
<evidence type="ECO:0000256" key="3">
    <source>
        <dbReference type="ARBA" id="ARBA00010286"/>
    </source>
</evidence>
<dbReference type="InterPro" id="IPR017593">
    <property type="entry name" value="Allantoinase"/>
</dbReference>
<reference evidence="9 10" key="1">
    <citation type="journal article" date="2019" name="Sci. Rep.">
        <title>Sulfobacillus thermotolerans: new insights into resistance and metabolic capacities of acidophilic chemolithotrophs.</title>
        <authorList>
            <person name="Panyushkina A.E."/>
            <person name="Babenko V.V."/>
            <person name="Nikitina A.S."/>
            <person name="Selezneva O.V."/>
            <person name="Tsaplina I.A."/>
            <person name="Letarova M.A."/>
            <person name="Kostryukova E.S."/>
            <person name="Letarov A.V."/>
        </authorList>
    </citation>
    <scope>NUCLEOTIDE SEQUENCE [LARGE SCALE GENOMIC DNA]</scope>
    <source>
        <strain evidence="9 10">Kr1</strain>
    </source>
</reference>
<dbReference type="NCBIfam" id="TIGR03178">
    <property type="entry name" value="allantoinase"/>
    <property type="match status" value="1"/>
</dbReference>
<comment type="similarity">
    <text evidence="3">Belongs to the metallo-dependent hydrolases superfamily. DHOase family. Class I DHOase subfamily.</text>
</comment>
<dbReference type="EMBL" id="CP019454">
    <property type="protein sequence ID" value="AUW94150.1"/>
    <property type="molecule type" value="Genomic_DNA"/>
</dbReference>
<evidence type="ECO:0000256" key="7">
    <source>
        <dbReference type="ARBA" id="ARBA00022833"/>
    </source>
</evidence>
<gene>
    <name evidence="9" type="ORF">BXT84_09450</name>
</gene>
<name>A0ABN5H089_9FIRM</name>
<proteinExistence type="inferred from homology"/>
<dbReference type="Proteomes" id="UP000325292">
    <property type="component" value="Chromosome"/>
</dbReference>
<dbReference type="SUPFAM" id="SSF51556">
    <property type="entry name" value="Metallo-dependent hydrolases"/>
    <property type="match status" value="1"/>
</dbReference>
<dbReference type="InterPro" id="IPR011059">
    <property type="entry name" value="Metal-dep_hydrolase_composite"/>
</dbReference>
<evidence type="ECO:0000259" key="8">
    <source>
        <dbReference type="Pfam" id="PF01979"/>
    </source>
</evidence>
<evidence type="ECO:0000256" key="4">
    <source>
        <dbReference type="ARBA" id="ARBA00011881"/>
    </source>
</evidence>
<keyword evidence="5" id="KW-0479">Metal-binding</keyword>
<dbReference type="Gene3D" id="3.20.20.140">
    <property type="entry name" value="Metal-dependent hydrolases"/>
    <property type="match status" value="1"/>
</dbReference>
<evidence type="ECO:0000256" key="6">
    <source>
        <dbReference type="ARBA" id="ARBA00022801"/>
    </source>
</evidence>
<dbReference type="SUPFAM" id="SSF51338">
    <property type="entry name" value="Composite domain of metallo-dependent hydrolases"/>
    <property type="match status" value="1"/>
</dbReference>
<dbReference type="PROSITE" id="PS00482">
    <property type="entry name" value="DIHYDROOROTASE_1"/>
    <property type="match status" value="1"/>
</dbReference>
<comment type="subunit">
    <text evidence="4">Homotetramer.</text>
</comment>
<evidence type="ECO:0000313" key="10">
    <source>
        <dbReference type="Proteomes" id="UP000325292"/>
    </source>
</evidence>
<dbReference type="InterPro" id="IPR032466">
    <property type="entry name" value="Metal_Hydrolase"/>
</dbReference>
<evidence type="ECO:0000256" key="2">
    <source>
        <dbReference type="ARBA" id="ARBA00002368"/>
    </source>
</evidence>
<comment type="cofactor">
    <cofactor evidence="1">
        <name>Zn(2+)</name>
        <dbReference type="ChEBI" id="CHEBI:29105"/>
    </cofactor>
</comment>
<keyword evidence="7" id="KW-0862">Zinc</keyword>
<comment type="function">
    <text evidence="2">Catalyzes the reversible cyclization of carbamoyl aspartate to dihydroorotate.</text>
</comment>
<dbReference type="InterPro" id="IPR050138">
    <property type="entry name" value="DHOase/Allantoinase_Hydrolase"/>
</dbReference>
<organism evidence="9 10">
    <name type="scientific">Sulfobacillus thermotolerans</name>
    <dbReference type="NCBI Taxonomy" id="338644"/>
    <lineage>
        <taxon>Bacteria</taxon>
        <taxon>Bacillati</taxon>
        <taxon>Bacillota</taxon>
        <taxon>Clostridia</taxon>
        <taxon>Eubacteriales</taxon>
        <taxon>Clostridiales Family XVII. Incertae Sedis</taxon>
        <taxon>Sulfobacillus</taxon>
    </lineage>
</organism>
<keyword evidence="10" id="KW-1185">Reference proteome</keyword>
<evidence type="ECO:0000256" key="5">
    <source>
        <dbReference type="ARBA" id="ARBA00022723"/>
    </source>
</evidence>
<accession>A0ABN5H089</accession>
<keyword evidence="6" id="KW-0378">Hydrolase</keyword>
<dbReference type="Pfam" id="PF01979">
    <property type="entry name" value="Amidohydro_1"/>
    <property type="match status" value="1"/>
</dbReference>